<dbReference type="EMBL" id="BPLQ01013683">
    <property type="protein sequence ID" value="GIY74034.1"/>
    <property type="molecule type" value="Genomic_DNA"/>
</dbReference>
<evidence type="ECO:0000313" key="2">
    <source>
        <dbReference type="EMBL" id="GIY74034.1"/>
    </source>
</evidence>
<feature type="region of interest" description="Disordered" evidence="1">
    <location>
        <begin position="30"/>
        <end position="73"/>
    </location>
</feature>
<proteinExistence type="predicted"/>
<dbReference type="AlphaFoldDB" id="A0AAV4VVQ0"/>
<accession>A0AAV4VVQ0</accession>
<name>A0AAV4VVQ0_9ARAC</name>
<evidence type="ECO:0000256" key="1">
    <source>
        <dbReference type="SAM" id="MobiDB-lite"/>
    </source>
</evidence>
<sequence length="90" mass="10117">MLLSKGQSYKYLIILTTYFKEKTQDKNCLPGWEDSPMMDPIESSIGQGRMRVSPGAAGGQHRNESHAASQYMPENRTTISQQCSFIKVLC</sequence>
<dbReference type="Proteomes" id="UP001054837">
    <property type="component" value="Unassembled WGS sequence"/>
</dbReference>
<reference evidence="2 3" key="1">
    <citation type="submission" date="2021-06" db="EMBL/GenBank/DDBJ databases">
        <title>Caerostris darwini draft genome.</title>
        <authorList>
            <person name="Kono N."/>
            <person name="Arakawa K."/>
        </authorList>
    </citation>
    <scope>NUCLEOTIDE SEQUENCE [LARGE SCALE GENOMIC DNA]</scope>
</reference>
<protein>
    <submittedName>
        <fullName evidence="2">Uncharacterized protein</fullName>
    </submittedName>
</protein>
<gene>
    <name evidence="2" type="ORF">CDAR_463471</name>
</gene>
<evidence type="ECO:0000313" key="3">
    <source>
        <dbReference type="Proteomes" id="UP001054837"/>
    </source>
</evidence>
<organism evidence="2 3">
    <name type="scientific">Caerostris darwini</name>
    <dbReference type="NCBI Taxonomy" id="1538125"/>
    <lineage>
        <taxon>Eukaryota</taxon>
        <taxon>Metazoa</taxon>
        <taxon>Ecdysozoa</taxon>
        <taxon>Arthropoda</taxon>
        <taxon>Chelicerata</taxon>
        <taxon>Arachnida</taxon>
        <taxon>Araneae</taxon>
        <taxon>Araneomorphae</taxon>
        <taxon>Entelegynae</taxon>
        <taxon>Araneoidea</taxon>
        <taxon>Araneidae</taxon>
        <taxon>Caerostris</taxon>
    </lineage>
</organism>
<comment type="caution">
    <text evidence="2">The sequence shown here is derived from an EMBL/GenBank/DDBJ whole genome shotgun (WGS) entry which is preliminary data.</text>
</comment>
<keyword evidence="3" id="KW-1185">Reference proteome</keyword>